<evidence type="ECO:0000313" key="3">
    <source>
        <dbReference type="Proteomes" id="UP001335325"/>
    </source>
</evidence>
<feature type="region of interest" description="Disordered" evidence="1">
    <location>
        <begin position="102"/>
        <end position="140"/>
    </location>
</feature>
<organism evidence="2 3">
    <name type="scientific">Streptomyces hirsutus</name>
    <dbReference type="NCBI Taxonomy" id="35620"/>
    <lineage>
        <taxon>Bacteria</taxon>
        <taxon>Bacillati</taxon>
        <taxon>Actinomycetota</taxon>
        <taxon>Actinomycetes</taxon>
        <taxon>Kitasatosporales</taxon>
        <taxon>Streptomycetaceae</taxon>
        <taxon>Streptomyces</taxon>
    </lineage>
</organism>
<accession>A0ABZ1GT40</accession>
<evidence type="ECO:0000256" key="1">
    <source>
        <dbReference type="SAM" id="MobiDB-lite"/>
    </source>
</evidence>
<reference evidence="2 3" key="1">
    <citation type="submission" date="2022-10" db="EMBL/GenBank/DDBJ databases">
        <title>The complete genomes of actinobacterial strains from the NBC collection.</title>
        <authorList>
            <person name="Joergensen T.S."/>
            <person name="Alvarez Arevalo M."/>
            <person name="Sterndorff E.B."/>
            <person name="Faurdal D."/>
            <person name="Vuksanovic O."/>
            <person name="Mourched A.-S."/>
            <person name="Charusanti P."/>
            <person name="Shaw S."/>
            <person name="Blin K."/>
            <person name="Weber T."/>
        </authorList>
    </citation>
    <scope>NUCLEOTIDE SEQUENCE [LARGE SCALE GENOMIC DNA]</scope>
    <source>
        <strain evidence="2 3">NBC 01753</strain>
    </source>
</reference>
<gene>
    <name evidence="2" type="ORF">OIE73_28675</name>
</gene>
<keyword evidence="3" id="KW-1185">Reference proteome</keyword>
<name>A0ABZ1GT40_9ACTN</name>
<sequence>MTVRRLRVLISGLPSDSLYKSKLYGIANGQRWGLRDSLLANMHDLLVAHFGVAYVGVTHKQPPKIDTFPRPETEADLERKAVEAEKNARAEDYLELLSSGALAGQQAPGTSDWVDGIPAERPPLPSGTEQLPEAGGTTTT</sequence>
<evidence type="ECO:0000313" key="2">
    <source>
        <dbReference type="EMBL" id="WSD09322.1"/>
    </source>
</evidence>
<dbReference type="Proteomes" id="UP001335325">
    <property type="component" value="Chromosome"/>
</dbReference>
<dbReference type="EMBL" id="CP109134">
    <property type="protein sequence ID" value="WSD09322.1"/>
    <property type="molecule type" value="Genomic_DNA"/>
</dbReference>
<dbReference type="RefSeq" id="WP_326755095.1">
    <property type="nucleotide sequence ID" value="NZ_CP109134.1"/>
</dbReference>
<proteinExistence type="predicted"/>
<dbReference type="GeneID" id="91546631"/>
<protein>
    <submittedName>
        <fullName evidence="2">Uncharacterized protein</fullName>
    </submittedName>
</protein>